<keyword evidence="5" id="KW-0560">Oxidoreductase</keyword>
<dbReference type="PROSITE" id="PS01305">
    <property type="entry name" value="MOAA_NIFB_PQQE"/>
    <property type="match status" value="1"/>
</dbReference>
<dbReference type="InterPro" id="IPR023885">
    <property type="entry name" value="4Fe4S-binding_SPASM_dom"/>
</dbReference>
<name>A0A0F9W4R0_9ZZZZ</name>
<evidence type="ECO:0000256" key="6">
    <source>
        <dbReference type="ARBA" id="ARBA00023004"/>
    </source>
</evidence>
<dbReference type="GO" id="GO:0051539">
    <property type="term" value="F:4 iron, 4 sulfur cluster binding"/>
    <property type="evidence" value="ECO:0007669"/>
    <property type="project" value="UniProtKB-KW"/>
</dbReference>
<dbReference type="CDD" id="cd01335">
    <property type="entry name" value="Radical_SAM"/>
    <property type="match status" value="1"/>
</dbReference>
<organism evidence="9">
    <name type="scientific">marine sediment metagenome</name>
    <dbReference type="NCBI Taxonomy" id="412755"/>
    <lineage>
        <taxon>unclassified sequences</taxon>
        <taxon>metagenomes</taxon>
        <taxon>ecological metagenomes</taxon>
    </lineage>
</organism>
<dbReference type="GO" id="GO:0046872">
    <property type="term" value="F:metal ion binding"/>
    <property type="evidence" value="ECO:0007669"/>
    <property type="project" value="UniProtKB-KW"/>
</dbReference>
<evidence type="ECO:0000256" key="5">
    <source>
        <dbReference type="ARBA" id="ARBA00023002"/>
    </source>
</evidence>
<evidence type="ECO:0000259" key="8">
    <source>
        <dbReference type="PROSITE" id="PS51918"/>
    </source>
</evidence>
<comment type="cofactor">
    <cofactor evidence="1">
        <name>[4Fe-4S] cluster</name>
        <dbReference type="ChEBI" id="CHEBI:49883"/>
    </cofactor>
</comment>
<gene>
    <name evidence="9" type="ORF">LCGC14_0327480</name>
</gene>
<keyword evidence="4" id="KW-0479">Metal-binding</keyword>
<dbReference type="SFLD" id="SFLDS00029">
    <property type="entry name" value="Radical_SAM"/>
    <property type="match status" value="1"/>
</dbReference>
<feature type="domain" description="Radical SAM core" evidence="8">
    <location>
        <begin position="24"/>
        <end position="247"/>
    </location>
</feature>
<dbReference type="AlphaFoldDB" id="A0A0F9W4R0"/>
<dbReference type="SFLD" id="SFLDG01067">
    <property type="entry name" value="SPASM/twitch_domain_containing"/>
    <property type="match status" value="1"/>
</dbReference>
<evidence type="ECO:0000256" key="3">
    <source>
        <dbReference type="ARBA" id="ARBA00022691"/>
    </source>
</evidence>
<dbReference type="Pfam" id="PF13186">
    <property type="entry name" value="SPASM"/>
    <property type="match status" value="1"/>
</dbReference>
<evidence type="ECO:0000256" key="1">
    <source>
        <dbReference type="ARBA" id="ARBA00001966"/>
    </source>
</evidence>
<dbReference type="PANTHER" id="PTHR11228:SF7">
    <property type="entry name" value="PQQA PEPTIDE CYCLASE"/>
    <property type="match status" value="1"/>
</dbReference>
<evidence type="ECO:0000256" key="4">
    <source>
        <dbReference type="ARBA" id="ARBA00022723"/>
    </source>
</evidence>
<accession>A0A0F9W4R0</accession>
<dbReference type="PANTHER" id="PTHR11228">
    <property type="entry name" value="RADICAL SAM DOMAIN PROTEIN"/>
    <property type="match status" value="1"/>
</dbReference>
<dbReference type="GO" id="GO:0016491">
    <property type="term" value="F:oxidoreductase activity"/>
    <property type="evidence" value="ECO:0007669"/>
    <property type="project" value="UniProtKB-KW"/>
</dbReference>
<sequence length="322" mass="35656">MNPFQPLYDACNQGDSATKYANLPEFPTHIDVELTSACNFRCVFCPTGLHGLNRAAVNMTSETYANIIAQCSPRGTPLRFIGWGEPLLHPKVVAFVQIATTEEIDTHINTNGSKLNARMAAGLVRAGLKSLKFSFQGVDRDSFAEARQIDFFEGMIEAIKTLRAARGDRDDPYIAASTSITGESPEMVEVFRRRLEPLVDQLSVGRTIFDFLDSRAVRAATPKQREALEKLKAADSAPKVHPAPCPEVYDKLSIHADGSVRICCNDFSGVTNLGNVNEHRIDDIWRHGVIEQYRKRLAAKKYEGPLCSVCYDYQGLSQGAKQ</sequence>
<protein>
    <recommendedName>
        <fullName evidence="8">Radical SAM core domain-containing protein</fullName>
    </recommendedName>
</protein>
<keyword evidence="3" id="KW-0949">S-adenosyl-L-methionine</keyword>
<proteinExistence type="predicted"/>
<keyword evidence="2" id="KW-0004">4Fe-4S</keyword>
<dbReference type="InterPro" id="IPR000385">
    <property type="entry name" value="MoaA_NifB_PqqE_Fe-S-bd_CS"/>
</dbReference>
<dbReference type="Gene3D" id="3.20.20.70">
    <property type="entry name" value="Aldolase class I"/>
    <property type="match status" value="1"/>
</dbReference>
<dbReference type="PROSITE" id="PS51918">
    <property type="entry name" value="RADICAL_SAM"/>
    <property type="match status" value="1"/>
</dbReference>
<dbReference type="InterPro" id="IPR034391">
    <property type="entry name" value="AdoMet-like_SPASM_containing"/>
</dbReference>
<comment type="caution">
    <text evidence="9">The sequence shown here is derived from an EMBL/GenBank/DDBJ whole genome shotgun (WGS) entry which is preliminary data.</text>
</comment>
<dbReference type="InterPro" id="IPR013785">
    <property type="entry name" value="Aldolase_TIM"/>
</dbReference>
<evidence type="ECO:0000256" key="7">
    <source>
        <dbReference type="ARBA" id="ARBA00023014"/>
    </source>
</evidence>
<keyword evidence="7" id="KW-0411">Iron-sulfur</keyword>
<evidence type="ECO:0000313" key="9">
    <source>
        <dbReference type="EMBL" id="KKN80656.1"/>
    </source>
</evidence>
<dbReference type="SUPFAM" id="SSF102114">
    <property type="entry name" value="Radical SAM enzymes"/>
    <property type="match status" value="1"/>
</dbReference>
<dbReference type="InterPro" id="IPR007197">
    <property type="entry name" value="rSAM"/>
</dbReference>
<evidence type="ECO:0000256" key="2">
    <source>
        <dbReference type="ARBA" id="ARBA00022485"/>
    </source>
</evidence>
<dbReference type="EMBL" id="LAZR01000227">
    <property type="protein sequence ID" value="KKN80656.1"/>
    <property type="molecule type" value="Genomic_DNA"/>
</dbReference>
<keyword evidence="6" id="KW-0408">Iron</keyword>
<reference evidence="9" key="1">
    <citation type="journal article" date="2015" name="Nature">
        <title>Complex archaea that bridge the gap between prokaryotes and eukaryotes.</title>
        <authorList>
            <person name="Spang A."/>
            <person name="Saw J.H."/>
            <person name="Jorgensen S.L."/>
            <person name="Zaremba-Niedzwiedzka K."/>
            <person name="Martijn J."/>
            <person name="Lind A.E."/>
            <person name="van Eijk R."/>
            <person name="Schleper C."/>
            <person name="Guy L."/>
            <person name="Ettema T.J."/>
        </authorList>
    </citation>
    <scope>NUCLEOTIDE SEQUENCE</scope>
</reference>
<dbReference type="Pfam" id="PF04055">
    <property type="entry name" value="Radical_SAM"/>
    <property type="match status" value="1"/>
</dbReference>
<dbReference type="CDD" id="cd21109">
    <property type="entry name" value="SPASM"/>
    <property type="match status" value="1"/>
</dbReference>
<dbReference type="SFLD" id="SFLDG01387">
    <property type="entry name" value="BtrN-like_SPASM_domain_contain"/>
    <property type="match status" value="1"/>
</dbReference>
<dbReference type="InterPro" id="IPR050377">
    <property type="entry name" value="Radical_SAM_PqqE_MftC-like"/>
</dbReference>
<dbReference type="InterPro" id="IPR058240">
    <property type="entry name" value="rSAM_sf"/>
</dbReference>